<accession>A0A918C136</accession>
<sequence length="130" mass="13741">MIEPFGTDFQAPLTGALLSGPALLARDLGRLLRTRRGALFYDPDYGSYLPEYLGEGFLDGGAEAAAICELDLEEDPRVLSATVTVTAADLRSITLRADLETQAGPFALIVEASDAVSVLGYEEVAPYGTG</sequence>
<reference evidence="1" key="2">
    <citation type="submission" date="2020-09" db="EMBL/GenBank/DDBJ databases">
        <authorList>
            <person name="Sun Q."/>
            <person name="Ohkuma M."/>
        </authorList>
    </citation>
    <scope>NUCLEOTIDE SEQUENCE</scope>
    <source>
        <strain evidence="1">JCM 31311</strain>
    </source>
</reference>
<dbReference type="SUPFAM" id="SSF160719">
    <property type="entry name" value="gpW/gp25-like"/>
    <property type="match status" value="1"/>
</dbReference>
<protein>
    <submittedName>
        <fullName evidence="1">Uncharacterized protein</fullName>
    </submittedName>
</protein>
<dbReference type="RefSeq" id="WP_189088558.1">
    <property type="nucleotide sequence ID" value="NZ_BMQL01000004.1"/>
</dbReference>
<reference evidence="1" key="1">
    <citation type="journal article" date="2014" name="Int. J. Syst. Evol. Microbiol.">
        <title>Complete genome sequence of Corynebacterium casei LMG S-19264T (=DSM 44701T), isolated from a smear-ripened cheese.</title>
        <authorList>
            <consortium name="US DOE Joint Genome Institute (JGI-PGF)"/>
            <person name="Walter F."/>
            <person name="Albersmeier A."/>
            <person name="Kalinowski J."/>
            <person name="Ruckert C."/>
        </authorList>
    </citation>
    <scope>NUCLEOTIDE SEQUENCE</scope>
    <source>
        <strain evidence="1">JCM 31311</strain>
    </source>
</reference>
<proteinExistence type="predicted"/>
<dbReference type="AlphaFoldDB" id="A0A918C136"/>
<dbReference type="Gene3D" id="3.10.450.40">
    <property type="match status" value="1"/>
</dbReference>
<name>A0A918C136_9DEIO</name>
<keyword evidence="2" id="KW-1185">Reference proteome</keyword>
<dbReference type="EMBL" id="BMQL01000004">
    <property type="protein sequence ID" value="GGR00336.1"/>
    <property type="molecule type" value="Genomic_DNA"/>
</dbReference>
<comment type="caution">
    <text evidence="1">The sequence shown here is derived from an EMBL/GenBank/DDBJ whole genome shotgun (WGS) entry which is preliminary data.</text>
</comment>
<evidence type="ECO:0000313" key="1">
    <source>
        <dbReference type="EMBL" id="GGR00336.1"/>
    </source>
</evidence>
<organism evidence="1 2">
    <name type="scientific">Deinococcus ruber</name>
    <dbReference type="NCBI Taxonomy" id="1848197"/>
    <lineage>
        <taxon>Bacteria</taxon>
        <taxon>Thermotogati</taxon>
        <taxon>Deinococcota</taxon>
        <taxon>Deinococci</taxon>
        <taxon>Deinococcales</taxon>
        <taxon>Deinococcaceae</taxon>
        <taxon>Deinococcus</taxon>
    </lineage>
</organism>
<dbReference type="Proteomes" id="UP000603865">
    <property type="component" value="Unassembled WGS sequence"/>
</dbReference>
<gene>
    <name evidence="1" type="ORF">GCM10008957_11390</name>
</gene>
<evidence type="ECO:0000313" key="2">
    <source>
        <dbReference type="Proteomes" id="UP000603865"/>
    </source>
</evidence>